<dbReference type="CDD" id="cd05013">
    <property type="entry name" value="SIS_RpiR"/>
    <property type="match status" value="1"/>
</dbReference>
<dbReference type="GO" id="GO:0003700">
    <property type="term" value="F:DNA-binding transcription factor activity"/>
    <property type="evidence" value="ECO:0007669"/>
    <property type="project" value="InterPro"/>
</dbReference>
<feature type="domain" description="HTH rpiR-type" evidence="4">
    <location>
        <begin position="1"/>
        <end position="76"/>
    </location>
</feature>
<dbReference type="GO" id="GO:1901135">
    <property type="term" value="P:carbohydrate derivative metabolic process"/>
    <property type="evidence" value="ECO:0007669"/>
    <property type="project" value="InterPro"/>
</dbReference>
<proteinExistence type="predicted"/>
<organism evidence="6 7">
    <name type="scientific">Synergistes jonesii</name>
    <dbReference type="NCBI Taxonomy" id="2754"/>
    <lineage>
        <taxon>Bacteria</taxon>
        <taxon>Thermotogati</taxon>
        <taxon>Synergistota</taxon>
        <taxon>Synergistia</taxon>
        <taxon>Synergistales</taxon>
        <taxon>Synergistaceae</taxon>
        <taxon>Synergistes</taxon>
    </lineage>
</organism>
<evidence type="ECO:0000259" key="4">
    <source>
        <dbReference type="PROSITE" id="PS51071"/>
    </source>
</evidence>
<sequence>MIDDKITEAMPNLTKKQAMLGRYICENKYAVALMNAPMIAKEAGVSEATLTRFVYSLGYSSFSEFLLDLRRETQETNANNPFRQERYGRKDRPVYKRVFDLERNLMDETLNAINPEVFDRCVGKIVEADRILLIGCPPHKFLTEYFANFLTIFHDNVTVVQSLDMPFFGTLESTTEKTVAVVFSYPRYPVETQKMVETVANRGLTVIGITDSKFSPIIRYCTHYLITPQRYLIVVDPNAAAITLLHAMLVAIYQKNETEIKKRLKRYEKTILATDMFVFKDYNFTSRL</sequence>
<evidence type="ECO:0000256" key="3">
    <source>
        <dbReference type="ARBA" id="ARBA00023163"/>
    </source>
</evidence>
<evidence type="ECO:0000256" key="2">
    <source>
        <dbReference type="ARBA" id="ARBA00023125"/>
    </source>
</evidence>
<reference evidence="6 7" key="1">
    <citation type="submission" date="2014-04" db="EMBL/GenBank/DDBJ databases">
        <title>Draft Genome Sequence of Synergistes jonesii.</title>
        <authorList>
            <person name="Coil D.A."/>
            <person name="Eisen J.A."/>
            <person name="Holland-Moritz H.E."/>
        </authorList>
    </citation>
    <scope>NUCLEOTIDE SEQUENCE [LARGE SCALE GENOMIC DNA]</scope>
    <source>
        <strain evidence="6 7">78-1</strain>
    </source>
</reference>
<dbReference type="SUPFAM" id="SSF46689">
    <property type="entry name" value="Homeodomain-like"/>
    <property type="match status" value="1"/>
</dbReference>
<dbReference type="STRING" id="2754.EH55_01640"/>
<keyword evidence="2" id="KW-0238">DNA-binding</keyword>
<dbReference type="PANTHER" id="PTHR30514">
    <property type="entry name" value="GLUCOKINASE"/>
    <property type="match status" value="1"/>
</dbReference>
<name>A0A073IVB7_9BACT</name>
<dbReference type="Gene3D" id="1.10.10.10">
    <property type="entry name" value="Winged helix-like DNA-binding domain superfamily/Winged helix DNA-binding domain"/>
    <property type="match status" value="1"/>
</dbReference>
<dbReference type="InterPro" id="IPR001347">
    <property type="entry name" value="SIS_dom"/>
</dbReference>
<accession>A0A073IVB7</accession>
<comment type="caution">
    <text evidence="6">The sequence shown here is derived from an EMBL/GenBank/DDBJ whole genome shotgun (WGS) entry which is preliminary data.</text>
</comment>
<keyword evidence="7" id="KW-1185">Reference proteome</keyword>
<gene>
    <name evidence="6" type="ORF">EH55_01640</name>
</gene>
<dbReference type="InterPro" id="IPR000281">
    <property type="entry name" value="HTH_RpiR"/>
</dbReference>
<dbReference type="InterPro" id="IPR009057">
    <property type="entry name" value="Homeodomain-like_sf"/>
</dbReference>
<dbReference type="Proteomes" id="UP000027665">
    <property type="component" value="Unassembled WGS sequence"/>
</dbReference>
<dbReference type="InterPro" id="IPR036388">
    <property type="entry name" value="WH-like_DNA-bd_sf"/>
</dbReference>
<dbReference type="Pfam" id="PF01380">
    <property type="entry name" value="SIS"/>
    <property type="match status" value="1"/>
</dbReference>
<dbReference type="InterPro" id="IPR035472">
    <property type="entry name" value="RpiR-like_SIS"/>
</dbReference>
<dbReference type="RefSeq" id="WP_037973972.1">
    <property type="nucleotide sequence ID" value="NZ_JAXDSK010000040.1"/>
</dbReference>
<dbReference type="Gene3D" id="3.40.50.10490">
    <property type="entry name" value="Glucose-6-phosphate isomerase like protein, domain 1"/>
    <property type="match status" value="1"/>
</dbReference>
<dbReference type="PROSITE" id="PS51464">
    <property type="entry name" value="SIS"/>
    <property type="match status" value="1"/>
</dbReference>
<evidence type="ECO:0000256" key="1">
    <source>
        <dbReference type="ARBA" id="ARBA00023015"/>
    </source>
</evidence>
<feature type="domain" description="SIS" evidence="5">
    <location>
        <begin position="121"/>
        <end position="259"/>
    </location>
</feature>
<dbReference type="PROSITE" id="PS51071">
    <property type="entry name" value="HTH_RPIR"/>
    <property type="match status" value="1"/>
</dbReference>
<dbReference type="GeneID" id="90982390"/>
<dbReference type="eggNOG" id="COG1737">
    <property type="taxonomic scope" value="Bacteria"/>
</dbReference>
<dbReference type="GO" id="GO:0097367">
    <property type="term" value="F:carbohydrate derivative binding"/>
    <property type="evidence" value="ECO:0007669"/>
    <property type="project" value="InterPro"/>
</dbReference>
<dbReference type="SUPFAM" id="SSF53697">
    <property type="entry name" value="SIS domain"/>
    <property type="match status" value="1"/>
</dbReference>
<keyword evidence="3" id="KW-0804">Transcription</keyword>
<protein>
    <recommendedName>
        <fullName evidence="8">MurR/RpiR family transcriptional regulator</fullName>
    </recommendedName>
</protein>
<keyword evidence="1" id="KW-0805">Transcription regulation</keyword>
<dbReference type="OrthoDB" id="2500at2"/>
<dbReference type="AlphaFoldDB" id="A0A073IVB7"/>
<dbReference type="InterPro" id="IPR047640">
    <property type="entry name" value="RpiR-like"/>
</dbReference>
<evidence type="ECO:0000313" key="7">
    <source>
        <dbReference type="Proteomes" id="UP000027665"/>
    </source>
</evidence>
<evidence type="ECO:0008006" key="8">
    <source>
        <dbReference type="Google" id="ProtNLM"/>
    </source>
</evidence>
<dbReference type="PANTHER" id="PTHR30514:SF18">
    <property type="entry name" value="RPIR-FAMILY TRANSCRIPTIONAL REGULATOR"/>
    <property type="match status" value="1"/>
</dbReference>
<dbReference type="InterPro" id="IPR046348">
    <property type="entry name" value="SIS_dom_sf"/>
</dbReference>
<evidence type="ECO:0000313" key="6">
    <source>
        <dbReference type="EMBL" id="KEJ93500.1"/>
    </source>
</evidence>
<dbReference type="EMBL" id="JMKI01000002">
    <property type="protein sequence ID" value="KEJ93500.1"/>
    <property type="molecule type" value="Genomic_DNA"/>
</dbReference>
<dbReference type="Pfam" id="PF01418">
    <property type="entry name" value="HTH_6"/>
    <property type="match status" value="1"/>
</dbReference>
<dbReference type="GO" id="GO:0003677">
    <property type="term" value="F:DNA binding"/>
    <property type="evidence" value="ECO:0007669"/>
    <property type="project" value="UniProtKB-KW"/>
</dbReference>
<evidence type="ECO:0000259" key="5">
    <source>
        <dbReference type="PROSITE" id="PS51464"/>
    </source>
</evidence>